<name>A0A8J3DAE8_9BACT</name>
<keyword evidence="3" id="KW-1185">Reference proteome</keyword>
<reference evidence="2" key="2">
    <citation type="submission" date="2020-09" db="EMBL/GenBank/DDBJ databases">
        <authorList>
            <person name="Sun Q."/>
            <person name="Kim S."/>
        </authorList>
    </citation>
    <scope>NUCLEOTIDE SEQUENCE</scope>
    <source>
        <strain evidence="2">KCTC 12870</strain>
    </source>
</reference>
<evidence type="ECO:0000259" key="1">
    <source>
        <dbReference type="Pfam" id="PF01494"/>
    </source>
</evidence>
<dbReference type="RefSeq" id="WP_189512145.1">
    <property type="nucleotide sequence ID" value="NZ_BMXG01000004.1"/>
</dbReference>
<dbReference type="Proteomes" id="UP000642829">
    <property type="component" value="Unassembled WGS sequence"/>
</dbReference>
<gene>
    <name evidence="2" type="ORF">GCM10007047_08120</name>
</gene>
<organism evidence="2 3">
    <name type="scientific">Cerasicoccus arenae</name>
    <dbReference type="NCBI Taxonomy" id="424488"/>
    <lineage>
        <taxon>Bacteria</taxon>
        <taxon>Pseudomonadati</taxon>
        <taxon>Verrucomicrobiota</taxon>
        <taxon>Opitutia</taxon>
        <taxon>Puniceicoccales</taxon>
        <taxon>Cerasicoccaceae</taxon>
        <taxon>Cerasicoccus</taxon>
    </lineage>
</organism>
<dbReference type="InterPro" id="IPR050407">
    <property type="entry name" value="Geranylgeranyl_reductase"/>
</dbReference>
<proteinExistence type="predicted"/>
<accession>A0A8J3DAE8</accession>
<dbReference type="PANTHER" id="PTHR42685:SF22">
    <property type="entry name" value="CONDITIONED MEDIUM FACTOR RECEPTOR 1"/>
    <property type="match status" value="1"/>
</dbReference>
<dbReference type="InterPro" id="IPR036188">
    <property type="entry name" value="FAD/NAD-bd_sf"/>
</dbReference>
<evidence type="ECO:0000313" key="2">
    <source>
        <dbReference type="EMBL" id="GHB94942.1"/>
    </source>
</evidence>
<dbReference type="PANTHER" id="PTHR42685">
    <property type="entry name" value="GERANYLGERANYL DIPHOSPHATE REDUCTASE"/>
    <property type="match status" value="1"/>
</dbReference>
<comment type="caution">
    <text evidence="2">The sequence shown here is derived from an EMBL/GenBank/DDBJ whole genome shotgun (WGS) entry which is preliminary data.</text>
</comment>
<dbReference type="SUPFAM" id="SSF51905">
    <property type="entry name" value="FAD/NAD(P)-binding domain"/>
    <property type="match status" value="1"/>
</dbReference>
<feature type="domain" description="FAD-binding" evidence="1">
    <location>
        <begin position="2"/>
        <end position="110"/>
    </location>
</feature>
<dbReference type="InterPro" id="IPR002938">
    <property type="entry name" value="FAD-bd"/>
</dbReference>
<dbReference type="EMBL" id="BMXG01000004">
    <property type="protein sequence ID" value="GHB94942.1"/>
    <property type="molecule type" value="Genomic_DNA"/>
</dbReference>
<protein>
    <submittedName>
        <fullName evidence="2">FAD-dependent oxidoreductase</fullName>
    </submittedName>
</protein>
<dbReference type="Pfam" id="PF01494">
    <property type="entry name" value="FAD_binding_3"/>
    <property type="match status" value="1"/>
</dbReference>
<reference evidence="2" key="1">
    <citation type="journal article" date="2014" name="Int. J. Syst. Evol. Microbiol.">
        <title>Complete genome sequence of Corynebacterium casei LMG S-19264T (=DSM 44701T), isolated from a smear-ripened cheese.</title>
        <authorList>
            <consortium name="US DOE Joint Genome Institute (JGI-PGF)"/>
            <person name="Walter F."/>
            <person name="Albersmeier A."/>
            <person name="Kalinowski J."/>
            <person name="Ruckert C."/>
        </authorList>
    </citation>
    <scope>NUCLEOTIDE SEQUENCE</scope>
    <source>
        <strain evidence="2">KCTC 12870</strain>
    </source>
</reference>
<sequence length="338" mass="36850">MTNVIQIVGGGLAGLALGIGLRERGVSVVVHEAHNYPRHRVCGEFIAGLTDETQDLLGIRDSLSDAQLLTRSIWRLGDRVVYEQQLPRPALGISRYSLDARLAERFVALGGDLRIGARLGPTEDLPGWVWSQGRERCESEWIGLKMHCQQLDLDSELELHLGAQAYVGLAPVEGGRVNVCGLFRQRPVAATSRVDRLPAYLDACGLGTLAVRVRGGQPDSVSAVGVTALSYEPSQPDGCVRLGDQSGLIAPFTGNGMAQALEGAALALEPLTRFAEGQGGWQQTAAEINERLQKSFRHRRAIARWLHPWLLSPPKQNLLAVLARARLLPFDVLFRLTH</sequence>
<evidence type="ECO:0000313" key="3">
    <source>
        <dbReference type="Proteomes" id="UP000642829"/>
    </source>
</evidence>
<dbReference type="GO" id="GO:0071949">
    <property type="term" value="F:FAD binding"/>
    <property type="evidence" value="ECO:0007669"/>
    <property type="project" value="InterPro"/>
</dbReference>
<dbReference type="AlphaFoldDB" id="A0A8J3DAE8"/>
<dbReference type="Gene3D" id="3.50.50.60">
    <property type="entry name" value="FAD/NAD(P)-binding domain"/>
    <property type="match status" value="2"/>
</dbReference>